<dbReference type="GO" id="GO:0005882">
    <property type="term" value="C:intermediate filament"/>
    <property type="evidence" value="ECO:0007669"/>
    <property type="project" value="UniProtKB-KW"/>
</dbReference>
<evidence type="ECO:0000313" key="5">
    <source>
        <dbReference type="Ensembl" id="ENSAOCP00000009163.2"/>
    </source>
</evidence>
<dbReference type="CTD" id="798092"/>
<protein>
    <recommendedName>
        <fullName evidence="4">IF rod domain-containing protein</fullName>
    </recommendedName>
</protein>
<dbReference type="PANTHER" id="PTHR45652">
    <property type="entry name" value="GLIAL FIBRILLARY ACIDIC PROTEIN"/>
    <property type="match status" value="1"/>
</dbReference>
<proteinExistence type="predicted"/>
<dbReference type="KEGG" id="aoce:111579746"/>
<dbReference type="SUPFAM" id="SSF64593">
    <property type="entry name" value="Intermediate filament protein, coiled coil region"/>
    <property type="match status" value="1"/>
</dbReference>
<dbReference type="GO" id="GO:0005737">
    <property type="term" value="C:cytoplasm"/>
    <property type="evidence" value="ECO:0007669"/>
    <property type="project" value="TreeGrafter"/>
</dbReference>
<dbReference type="AlphaFoldDB" id="A0A3Q1B6N0"/>
<dbReference type="SMART" id="SM01391">
    <property type="entry name" value="Filament"/>
    <property type="match status" value="1"/>
</dbReference>
<feature type="coiled-coil region" evidence="3">
    <location>
        <begin position="72"/>
        <end position="207"/>
    </location>
</feature>
<accession>A0A3Q1B6N0</accession>
<dbReference type="InterPro" id="IPR050405">
    <property type="entry name" value="Intermediate_filament"/>
</dbReference>
<feature type="domain" description="IF rod" evidence="4">
    <location>
        <begin position="67"/>
        <end position="385"/>
    </location>
</feature>
<dbReference type="GeneID" id="111579746"/>
<feature type="coiled-coil region" evidence="3">
    <location>
        <begin position="291"/>
        <end position="368"/>
    </location>
</feature>
<dbReference type="GeneTree" id="ENSGT00940000164536"/>
<dbReference type="Gene3D" id="1.20.5.170">
    <property type="match status" value="1"/>
</dbReference>
<evidence type="ECO:0000256" key="3">
    <source>
        <dbReference type="SAM" id="Coils"/>
    </source>
</evidence>
<evidence type="ECO:0000313" key="6">
    <source>
        <dbReference type="Proteomes" id="UP001501940"/>
    </source>
</evidence>
<keyword evidence="6" id="KW-1185">Reference proteome</keyword>
<keyword evidence="1" id="KW-0403">Intermediate filament</keyword>
<dbReference type="Ensembl" id="ENSAOCT00000015805.2">
    <property type="protein sequence ID" value="ENSAOCP00000009163.2"/>
    <property type="gene ID" value="ENSAOCG00000002704.2"/>
</dbReference>
<reference evidence="5 6" key="1">
    <citation type="submission" date="2022-01" db="EMBL/GenBank/DDBJ databases">
        <title>A chromosome-scale genome assembly of the false clownfish, Amphiprion ocellaris.</title>
        <authorList>
            <person name="Ryu T."/>
        </authorList>
    </citation>
    <scope>NUCLEOTIDE SEQUENCE [LARGE SCALE GENOMIC DNA]</scope>
</reference>
<dbReference type="Proteomes" id="UP001501940">
    <property type="component" value="Chromosome 13"/>
</dbReference>
<dbReference type="InterPro" id="IPR039008">
    <property type="entry name" value="IF_rod_dom"/>
</dbReference>
<evidence type="ECO:0000256" key="2">
    <source>
        <dbReference type="ARBA" id="ARBA00023054"/>
    </source>
</evidence>
<reference evidence="5" key="3">
    <citation type="submission" date="2025-09" db="UniProtKB">
        <authorList>
            <consortium name="Ensembl"/>
        </authorList>
    </citation>
    <scope>IDENTIFICATION</scope>
</reference>
<sequence>MAVLRVSSYRKLFEENGWSRNGGSSVQCAGQYRASVRGAAADDCDCDKLDFVAAKALNKEGLHQFVQDRTIIAALNDRLVRLIELAHCFEEENESLECQIVELEEKLNSQQATSNFTSAVALPVYSLDAVVERLRRQRDEILCDTEELQKELECLKEEYAQAAGQRILLQQERQDVAEEVDAVTAECLALREQVAIYEEQLANMEAQHKTDVESLLEPDEGTTGAVAFKFGSPDITPALDVKKYYCQLAESLQYESGASSSAVVRSGDGRKLEVGGTVGSAVKDLSKMKDVGEIKMLISELQKELAELEKSNEELEDEAEMRKAAYINEIAELECTIDEMRQQEVDLKAQMREQCEDYKELLSEKMARDMEISAYRSLVEEEEERLCCL</sequence>
<keyword evidence="2 3" id="KW-0175">Coiled coil</keyword>
<dbReference type="GO" id="GO:0045109">
    <property type="term" value="P:intermediate filament organization"/>
    <property type="evidence" value="ECO:0007669"/>
    <property type="project" value="TreeGrafter"/>
</dbReference>
<dbReference type="PANTHER" id="PTHR45652:SF7">
    <property type="entry name" value="VIMENTIN-LIKE"/>
    <property type="match status" value="1"/>
</dbReference>
<evidence type="ECO:0000259" key="4">
    <source>
        <dbReference type="SMART" id="SM01391"/>
    </source>
</evidence>
<organism evidence="5 6">
    <name type="scientific">Amphiprion ocellaris</name>
    <name type="common">Clown anemonefish</name>
    <dbReference type="NCBI Taxonomy" id="80972"/>
    <lineage>
        <taxon>Eukaryota</taxon>
        <taxon>Metazoa</taxon>
        <taxon>Chordata</taxon>
        <taxon>Craniata</taxon>
        <taxon>Vertebrata</taxon>
        <taxon>Euteleostomi</taxon>
        <taxon>Actinopterygii</taxon>
        <taxon>Neopterygii</taxon>
        <taxon>Teleostei</taxon>
        <taxon>Neoteleostei</taxon>
        <taxon>Acanthomorphata</taxon>
        <taxon>Ovalentaria</taxon>
        <taxon>Pomacentridae</taxon>
        <taxon>Amphiprion</taxon>
    </lineage>
</organism>
<dbReference type="RefSeq" id="XP_023142918.2">
    <property type="nucleotide sequence ID" value="XM_023287150.3"/>
</dbReference>
<dbReference type="Pfam" id="PF00038">
    <property type="entry name" value="Filament"/>
    <property type="match status" value="1"/>
</dbReference>
<dbReference type="STRING" id="80972.ENSAOCP00000009163"/>
<evidence type="ECO:0000256" key="1">
    <source>
        <dbReference type="ARBA" id="ARBA00022754"/>
    </source>
</evidence>
<dbReference type="OMA" id="DCDCDKL"/>
<dbReference type="GO" id="GO:0005200">
    <property type="term" value="F:structural constituent of cytoskeleton"/>
    <property type="evidence" value="ECO:0007669"/>
    <property type="project" value="TreeGrafter"/>
</dbReference>
<name>A0A3Q1B6N0_AMPOC</name>
<reference evidence="5" key="2">
    <citation type="submission" date="2025-08" db="UniProtKB">
        <authorList>
            <consortium name="Ensembl"/>
        </authorList>
    </citation>
    <scope>IDENTIFICATION</scope>
</reference>